<comment type="caution">
    <text evidence="2">The sequence shown here is derived from an EMBL/GenBank/DDBJ whole genome shotgun (WGS) entry which is preliminary data.</text>
</comment>
<proteinExistence type="predicted"/>
<evidence type="ECO:0000313" key="2">
    <source>
        <dbReference type="EMBL" id="KAE9970512.1"/>
    </source>
</evidence>
<sequence>MTTIPRLNYHFDSPASTKIAYRALHPGKVPTTPTPSNIRCHPEVIDGDQPGGKEEDMGIILRKWARRGEIPIPGTRIIVTNSLEAKTG</sequence>
<feature type="region of interest" description="Disordered" evidence="1">
    <location>
        <begin position="26"/>
        <end position="53"/>
    </location>
</feature>
<reference evidence="2 3" key="1">
    <citation type="submission" date="2019-07" db="EMBL/GenBank/DDBJ databases">
        <title>Venturia inaequalis Genome Resource.</title>
        <authorList>
            <person name="Lichtner F.J."/>
        </authorList>
    </citation>
    <scope>NUCLEOTIDE SEQUENCE [LARGE SCALE GENOMIC DNA]</scope>
    <source>
        <strain evidence="2 3">DMI_063113</strain>
    </source>
</reference>
<gene>
    <name evidence="2" type="ORF">EG327_010243</name>
</gene>
<organism evidence="2 3">
    <name type="scientific">Venturia inaequalis</name>
    <name type="common">Apple scab fungus</name>
    <dbReference type="NCBI Taxonomy" id="5025"/>
    <lineage>
        <taxon>Eukaryota</taxon>
        <taxon>Fungi</taxon>
        <taxon>Dikarya</taxon>
        <taxon>Ascomycota</taxon>
        <taxon>Pezizomycotina</taxon>
        <taxon>Dothideomycetes</taxon>
        <taxon>Pleosporomycetidae</taxon>
        <taxon>Venturiales</taxon>
        <taxon>Venturiaceae</taxon>
        <taxon>Venturia</taxon>
    </lineage>
</organism>
<evidence type="ECO:0000313" key="3">
    <source>
        <dbReference type="Proteomes" id="UP000490939"/>
    </source>
</evidence>
<protein>
    <submittedName>
        <fullName evidence="2">Uncharacterized protein</fullName>
    </submittedName>
</protein>
<name>A0A8H3YUL5_VENIN</name>
<dbReference type="EMBL" id="WNWR01000717">
    <property type="protein sequence ID" value="KAE9970512.1"/>
    <property type="molecule type" value="Genomic_DNA"/>
</dbReference>
<evidence type="ECO:0000256" key="1">
    <source>
        <dbReference type="SAM" id="MobiDB-lite"/>
    </source>
</evidence>
<dbReference type="AlphaFoldDB" id="A0A8H3YUL5"/>
<accession>A0A8H3YUL5</accession>
<keyword evidence="3" id="KW-1185">Reference proteome</keyword>
<dbReference type="Proteomes" id="UP000490939">
    <property type="component" value="Unassembled WGS sequence"/>
</dbReference>